<keyword evidence="3" id="KW-1185">Reference proteome</keyword>
<evidence type="ECO:0000313" key="2">
    <source>
        <dbReference type="EMBL" id="GAP86688.2"/>
    </source>
</evidence>
<feature type="region of interest" description="Disordered" evidence="1">
    <location>
        <begin position="28"/>
        <end position="116"/>
    </location>
</feature>
<feature type="compositionally biased region" description="Low complexity" evidence="1">
    <location>
        <begin position="154"/>
        <end position="175"/>
    </location>
</feature>
<reference evidence="2" key="1">
    <citation type="submission" date="2016-03" db="EMBL/GenBank/DDBJ databases">
        <title>Draft genome sequence of Rosellinia necatrix.</title>
        <authorList>
            <person name="Kanematsu S."/>
        </authorList>
    </citation>
    <scope>NUCLEOTIDE SEQUENCE [LARGE SCALE GENOMIC DNA]</scope>
    <source>
        <strain evidence="2">W97</strain>
    </source>
</reference>
<evidence type="ECO:0000313" key="3">
    <source>
        <dbReference type="Proteomes" id="UP000054516"/>
    </source>
</evidence>
<dbReference type="AlphaFoldDB" id="A0A1W2TF64"/>
<protein>
    <submittedName>
        <fullName evidence="2">Uncharacterized protein</fullName>
    </submittedName>
</protein>
<sequence length="245" mass="27189">MSDLQLEFDEIVKRVVGDDEEITAASPSLCPWSLATPGDDDDEDSYEAFSNYDDNDSDDGFGFYGDEDQQQDSEDEEEWQQQYAFAPWPRRVPAPTSTPTSESGSGSGTMSSPRSYESLASLNPYVVDVEYLEHRLSVLDVAWQPEPEPETEPELGLGPTPTPTPTSGSSTVSSPRSYELLASPNPHVIDRKYLEHRLSVLYAKQQPELEVERGPKPAPAHDAIDAYDLTRRLSPGFASAISPWW</sequence>
<organism evidence="2">
    <name type="scientific">Rosellinia necatrix</name>
    <name type="common">White root-rot fungus</name>
    <dbReference type="NCBI Taxonomy" id="77044"/>
    <lineage>
        <taxon>Eukaryota</taxon>
        <taxon>Fungi</taxon>
        <taxon>Dikarya</taxon>
        <taxon>Ascomycota</taxon>
        <taxon>Pezizomycotina</taxon>
        <taxon>Sordariomycetes</taxon>
        <taxon>Xylariomycetidae</taxon>
        <taxon>Xylariales</taxon>
        <taxon>Xylariaceae</taxon>
        <taxon>Rosellinia</taxon>
    </lineage>
</organism>
<feature type="compositionally biased region" description="Acidic residues" evidence="1">
    <location>
        <begin position="53"/>
        <end position="79"/>
    </location>
</feature>
<proteinExistence type="predicted"/>
<feature type="region of interest" description="Disordered" evidence="1">
    <location>
        <begin position="144"/>
        <end position="180"/>
    </location>
</feature>
<feature type="compositionally biased region" description="Low complexity" evidence="1">
    <location>
        <begin position="95"/>
        <end position="115"/>
    </location>
</feature>
<evidence type="ECO:0000256" key="1">
    <source>
        <dbReference type="SAM" id="MobiDB-lite"/>
    </source>
</evidence>
<accession>A0A1W2TF64</accession>
<dbReference type="Proteomes" id="UP000054516">
    <property type="component" value="Unassembled WGS sequence"/>
</dbReference>
<dbReference type="EMBL" id="DF977465">
    <property type="protein sequence ID" value="GAP86688.2"/>
    <property type="molecule type" value="Genomic_DNA"/>
</dbReference>
<name>A0A1W2TF64_ROSNE</name>
<gene>
    <name evidence="2" type="ORF">SAMD00023353_2000390</name>
</gene>